<dbReference type="InterPro" id="IPR011856">
    <property type="entry name" value="tRNA_endonuc-like_dom_sf"/>
</dbReference>
<dbReference type="RefSeq" id="WP_125477418.1">
    <property type="nucleotide sequence ID" value="NZ_BAAAVX010000034.1"/>
</dbReference>
<dbReference type="Proteomes" id="UP000825367">
    <property type="component" value="Chromosome"/>
</dbReference>
<keyword evidence="2" id="KW-1185">Reference proteome</keyword>
<gene>
    <name evidence="1" type="ORF">K0O64_09390</name>
</gene>
<name>A0ABX8VT08_9MYCO</name>
<dbReference type="EMBL" id="CP080333">
    <property type="protein sequence ID" value="QYL18679.1"/>
    <property type="molecule type" value="Genomic_DNA"/>
</dbReference>
<proteinExistence type="predicted"/>
<sequence>MEAESDSEDRLALGGRAPGHLGLGAAGELLFASRIALFGYQVYRPLADDRGVDLVVDVGDGQHAMVQVKSVHSGSYVFMRKSTFALKPWVAVGVVVFDKDHEIWPSLYLIPATAWLEPVSPLVDHEYEGKKSAPEFGLSIRKNWKQDLDQWNATEAHIEAVLEAARRR</sequence>
<reference evidence="1 2" key="1">
    <citation type="submission" date="2021-07" db="EMBL/GenBank/DDBJ databases">
        <title>Whole genome sequencing of non-tuberculosis mycobacteria type-strains.</title>
        <authorList>
            <person name="Igarashi Y."/>
            <person name="Osugi A."/>
            <person name="Mitarai S."/>
        </authorList>
    </citation>
    <scope>NUCLEOTIDE SEQUENCE [LARGE SCALE GENOMIC DNA]</scope>
    <source>
        <strain evidence="1 2">JCM 16370</strain>
    </source>
</reference>
<protein>
    <recommendedName>
        <fullName evidence="3">DUF4365 domain-containing protein</fullName>
    </recommendedName>
</protein>
<accession>A0ABX8VT08</accession>
<evidence type="ECO:0000313" key="1">
    <source>
        <dbReference type="EMBL" id="QYL18679.1"/>
    </source>
</evidence>
<dbReference type="Gene3D" id="3.40.1350.10">
    <property type="match status" value="1"/>
</dbReference>
<evidence type="ECO:0008006" key="3">
    <source>
        <dbReference type="Google" id="ProtNLM"/>
    </source>
</evidence>
<evidence type="ECO:0000313" key="2">
    <source>
        <dbReference type="Proteomes" id="UP000825367"/>
    </source>
</evidence>
<organism evidence="1 2">
    <name type="scientific">Mycolicibacterium pallens</name>
    <dbReference type="NCBI Taxonomy" id="370524"/>
    <lineage>
        <taxon>Bacteria</taxon>
        <taxon>Bacillati</taxon>
        <taxon>Actinomycetota</taxon>
        <taxon>Actinomycetes</taxon>
        <taxon>Mycobacteriales</taxon>
        <taxon>Mycobacteriaceae</taxon>
        <taxon>Mycolicibacterium</taxon>
    </lineage>
</organism>